<dbReference type="OrthoDB" id="5330858at2759"/>
<name>A0A6A5WT89_9PLEO</name>
<gene>
    <name evidence="2" type="ORF">P154DRAFT_485457</name>
</gene>
<evidence type="ECO:0000313" key="2">
    <source>
        <dbReference type="EMBL" id="KAF2004288.1"/>
    </source>
</evidence>
<proteinExistence type="predicted"/>
<evidence type="ECO:0000313" key="3">
    <source>
        <dbReference type="Proteomes" id="UP000799779"/>
    </source>
</evidence>
<sequence length="950" mass="103418">MSFGREIGAPFTLASLPRPLDSTNGRTQASGVCSISGSRKRKRTEIAVGVDGEGILIYSVQNPQLVTSYALPPQTSFTSAPYSLYRKGTSKHAAYRFTYASTVKSRSNDKPQLICFTEEIGRDSTGDTVKTAYTLADKASSLASIDSIPVASSGGSKKDAHDVVAIFEDGQIICLSSDLQTVRWESNLPSISRANRRTTEKASFVLGHATLVNAKAVINGLLQNRQDIVSVLDPSLGANPDILDLTQILCIVSQLPNNSSSLVLYQISLRAPDLTTRAPPLKHLVSWELPSQKSRNGVSSKSVYHLHATSGILHQLSEGALVSFDFSGTVPNIYSDICLPGLTPETFLRISPDLLFISSQQSCGILDVKYSSIQAFRPFKTTPANESNKRKHGGTQSEHASSIPSALVSHFTETGLIVGLVGQELIGIQLSDSIPRKRIRTTSTLLINSIGRGIPSLSGLNIGTQSSDWEKRVLKLNKYASKGKIAEFEALFAKELGIDFVDDEEDLAHTSAKLPNGVDSPILTNGVDHSSRSPDFAPEREDPSITHVRKWQMPSDIPLSQRHQHRHQALYALSKIFLWKPSSSSSISPRLTIEFFPPNVFEWLLISGYVMKESIARSRLAASIQELDAIATLSDGDIVKAIVEFDPELYILSAVLDGNHFIPIGEVAQAVKALMQSLNDEPVAEESRKQLTNGTAPSEDEMDVDITTEYEFATEEIRHALSVLDNGLYVRSHTLHSALIRLHTFPTPIITSTLRSIFPRQDLESLIRLLHAELKNGGWTSPQDSADTEPDLTDLLSYDPEDHAVSIVASLLNCTLDAIGAGAWLAAAGGDMDDSTVELVADLGDDAATALEAFWEARYTRGLLSGFLRYAASAEKTYKPSLEKLQKQGKPFATGLAEDALPMLPLGGKADVGIEKTKTKAGKKEERSAREIGMMISKRVPKYSLERIVI</sequence>
<accession>A0A6A5WT89</accession>
<dbReference type="Proteomes" id="UP000799779">
    <property type="component" value="Unassembled WGS sequence"/>
</dbReference>
<evidence type="ECO:0000259" key="1">
    <source>
        <dbReference type="Pfam" id="PF10395"/>
    </source>
</evidence>
<keyword evidence="3" id="KW-1185">Reference proteome</keyword>
<feature type="domain" description="Utp8 beta-propeller" evidence="1">
    <location>
        <begin position="7"/>
        <end position="379"/>
    </location>
</feature>
<dbReference type="EMBL" id="ML977568">
    <property type="protein sequence ID" value="KAF2004288.1"/>
    <property type="molecule type" value="Genomic_DNA"/>
</dbReference>
<dbReference type="AlphaFoldDB" id="A0A6A5WT89"/>
<dbReference type="InterPro" id="IPR018843">
    <property type="entry name" value="Utp8_b-prop"/>
</dbReference>
<dbReference type="Pfam" id="PF10395">
    <property type="entry name" value="Utp8_b_propeller"/>
    <property type="match status" value="1"/>
</dbReference>
<protein>
    <recommendedName>
        <fullName evidence="1">Utp8 beta-propeller domain-containing protein</fullName>
    </recommendedName>
</protein>
<organism evidence="2 3">
    <name type="scientific">Amniculicola lignicola CBS 123094</name>
    <dbReference type="NCBI Taxonomy" id="1392246"/>
    <lineage>
        <taxon>Eukaryota</taxon>
        <taxon>Fungi</taxon>
        <taxon>Dikarya</taxon>
        <taxon>Ascomycota</taxon>
        <taxon>Pezizomycotina</taxon>
        <taxon>Dothideomycetes</taxon>
        <taxon>Pleosporomycetidae</taxon>
        <taxon>Pleosporales</taxon>
        <taxon>Amniculicolaceae</taxon>
        <taxon>Amniculicola</taxon>
    </lineage>
</organism>
<reference evidence="2" key="1">
    <citation type="journal article" date="2020" name="Stud. Mycol.">
        <title>101 Dothideomycetes genomes: a test case for predicting lifestyles and emergence of pathogens.</title>
        <authorList>
            <person name="Haridas S."/>
            <person name="Albert R."/>
            <person name="Binder M."/>
            <person name="Bloem J."/>
            <person name="Labutti K."/>
            <person name="Salamov A."/>
            <person name="Andreopoulos B."/>
            <person name="Baker S."/>
            <person name="Barry K."/>
            <person name="Bills G."/>
            <person name="Bluhm B."/>
            <person name="Cannon C."/>
            <person name="Castanera R."/>
            <person name="Culley D."/>
            <person name="Daum C."/>
            <person name="Ezra D."/>
            <person name="Gonzalez J."/>
            <person name="Henrissat B."/>
            <person name="Kuo A."/>
            <person name="Liang C."/>
            <person name="Lipzen A."/>
            <person name="Lutzoni F."/>
            <person name="Magnuson J."/>
            <person name="Mondo S."/>
            <person name="Nolan M."/>
            <person name="Ohm R."/>
            <person name="Pangilinan J."/>
            <person name="Park H.-J."/>
            <person name="Ramirez L."/>
            <person name="Alfaro M."/>
            <person name="Sun H."/>
            <person name="Tritt A."/>
            <person name="Yoshinaga Y."/>
            <person name="Zwiers L.-H."/>
            <person name="Turgeon B."/>
            <person name="Goodwin S."/>
            <person name="Spatafora J."/>
            <person name="Crous P."/>
            <person name="Grigoriev I."/>
        </authorList>
    </citation>
    <scope>NUCLEOTIDE SEQUENCE</scope>
    <source>
        <strain evidence="2">CBS 123094</strain>
    </source>
</reference>